<feature type="domain" description="WRKY" evidence="7">
    <location>
        <begin position="438"/>
        <end position="506"/>
    </location>
</feature>
<dbReference type="PANTHER" id="PTHR31221">
    <property type="entry name" value="WRKY TRANSCRIPTION FACTOR PROTEIN 1-RELATED"/>
    <property type="match status" value="1"/>
</dbReference>
<feature type="region of interest" description="Disordered" evidence="6">
    <location>
        <begin position="163"/>
        <end position="209"/>
    </location>
</feature>
<keyword evidence="9" id="KW-1185">Reference proteome</keyword>
<comment type="caution">
    <text evidence="8">The sequence shown here is derived from an EMBL/GenBank/DDBJ whole genome shotgun (WGS) entry which is preliminary data.</text>
</comment>
<dbReference type="Proteomes" id="UP000315496">
    <property type="component" value="Chromosome 5"/>
</dbReference>
<feature type="compositionally biased region" description="Polar residues" evidence="6">
    <location>
        <begin position="165"/>
        <end position="184"/>
    </location>
</feature>
<evidence type="ECO:0000259" key="7">
    <source>
        <dbReference type="PROSITE" id="PS50811"/>
    </source>
</evidence>
<accession>A0A4Z1SS93</accession>
<dbReference type="SUPFAM" id="SSF118290">
    <property type="entry name" value="WRKY DNA-binding domain"/>
    <property type="match status" value="2"/>
</dbReference>
<comment type="subcellular location">
    <subcellularLocation>
        <location evidence="1">Nucleus</location>
    </subcellularLocation>
</comment>
<evidence type="ECO:0000313" key="8">
    <source>
        <dbReference type="EMBL" id="TNJ26528.1"/>
    </source>
</evidence>
<evidence type="ECO:0000256" key="1">
    <source>
        <dbReference type="ARBA" id="ARBA00004123"/>
    </source>
</evidence>
<dbReference type="InterPro" id="IPR003657">
    <property type="entry name" value="WRKY_dom"/>
</dbReference>
<reference evidence="8 9" key="1">
    <citation type="submission" date="2019-05" db="EMBL/GenBank/DDBJ databases">
        <title>The compact genome of Giardia muris reveals important steps in the evolution of intestinal protozoan parasites.</title>
        <authorList>
            <person name="Xu F."/>
            <person name="Jimenez-Gonzalez A."/>
            <person name="Einarsson E."/>
            <person name="Astvaldsson A."/>
            <person name="Peirasmaki D."/>
            <person name="Eckmann L."/>
            <person name="Andersson J.O."/>
            <person name="Svard S.G."/>
            <person name="Jerlstrom-Hultqvist J."/>
        </authorList>
    </citation>
    <scope>NUCLEOTIDE SEQUENCE [LARGE SCALE GENOMIC DNA]</scope>
    <source>
        <strain evidence="8 9">Roberts-Thomson</strain>
    </source>
</reference>
<gene>
    <name evidence="8" type="ORF">GMRT_10481</name>
</gene>
<dbReference type="GO" id="GO:0005634">
    <property type="term" value="C:nucleus"/>
    <property type="evidence" value="ECO:0007669"/>
    <property type="project" value="UniProtKB-SubCell"/>
</dbReference>
<evidence type="ECO:0000313" key="9">
    <source>
        <dbReference type="Proteomes" id="UP000315496"/>
    </source>
</evidence>
<evidence type="ECO:0000256" key="2">
    <source>
        <dbReference type="ARBA" id="ARBA00023015"/>
    </source>
</evidence>
<dbReference type="VEuPathDB" id="GiardiaDB:GMRT_10481"/>
<dbReference type="OrthoDB" id="10254546at2759"/>
<dbReference type="GO" id="GO:0003700">
    <property type="term" value="F:DNA-binding transcription factor activity"/>
    <property type="evidence" value="ECO:0007669"/>
    <property type="project" value="InterPro"/>
</dbReference>
<dbReference type="Pfam" id="PF03106">
    <property type="entry name" value="WRKY"/>
    <property type="match status" value="2"/>
</dbReference>
<keyword evidence="5" id="KW-0539">Nucleus</keyword>
<feature type="compositionally biased region" description="Basic and acidic residues" evidence="6">
    <location>
        <begin position="186"/>
        <end position="202"/>
    </location>
</feature>
<dbReference type="InterPro" id="IPR036576">
    <property type="entry name" value="WRKY_dom_sf"/>
</dbReference>
<dbReference type="PROSITE" id="PS50811">
    <property type="entry name" value="WRKY"/>
    <property type="match status" value="2"/>
</dbReference>
<dbReference type="AlphaFoldDB" id="A0A4Z1SS93"/>
<dbReference type="EMBL" id="VDLU01000005">
    <property type="protein sequence ID" value="TNJ26528.1"/>
    <property type="molecule type" value="Genomic_DNA"/>
</dbReference>
<evidence type="ECO:0000256" key="3">
    <source>
        <dbReference type="ARBA" id="ARBA00023125"/>
    </source>
</evidence>
<keyword evidence="4" id="KW-0804">Transcription</keyword>
<keyword evidence="2" id="KW-0805">Transcription regulation</keyword>
<name>A0A4Z1SS93_GIAMU</name>
<dbReference type="GO" id="GO:0043565">
    <property type="term" value="F:sequence-specific DNA binding"/>
    <property type="evidence" value="ECO:0007669"/>
    <property type="project" value="InterPro"/>
</dbReference>
<proteinExistence type="predicted"/>
<protein>
    <submittedName>
        <fullName evidence="8">Putative WRKY transcription factor 4</fullName>
    </submittedName>
</protein>
<sequence>MPVLPDSSRAPGSSYDVPGLPPGAEGALRSVDGSAHPLYPLTTNYLDIPGSCTLVPGQASLGPGYGGLKQENVHAQPIPYPMTSPTSSTLQPQTDPSVGLDSYPYLPIPEPMYHPLAHPVPTEPSNYTYPAEPVSSYSPMTYPFRQAMLPVVPPHYARSAASLPTPVSSTMSPRTRTLRDQTPSELPDHHTVPKARGSEACKPRPRTTPAVSRLTLRDLAPDGYSWRKYGSKAISTAEYPKCYFRCAIPGCGAKRYVTVDPKTHACISQYIGTHTHPKTSLIQIEATTAADYQDLVFRSQVFVVPLEVPVLINRVAHLVTYSKAFVTQDMYVTHILVDAFHSLIDNEDMTQIRRPGPRKGTPLALSDYMRPNGKSYTLEHLVHLDDDHAICTPEQLTECRATALCYKELWADQKDPGTRRTGCLDRRVSIVCKPLSGNGWDVEQDGLRWKKYGQKTTMVEGEIKSYYRCSVANCPVRRCIVTNRTQRRDSCEAYIVYENRHNHEPDKCFARHGSHESPRPRTTLPYHPPDIPNSIPYCLPYRPSDTSPNESLLPGITHFDTGATLLHPTDSSHSTPHIRRPPIPEASRIAHSSLIDLQEAPPDAYHEFYEPHDHSHEFLPILPSVIDDELELAHEVALISSSEIMIPSLCPPYDPQDEEARYPELSDPRSEEVGNALYECNVLDQSITRSLFSHPSI</sequence>
<evidence type="ECO:0000256" key="6">
    <source>
        <dbReference type="SAM" id="MobiDB-lite"/>
    </source>
</evidence>
<organism evidence="8 9">
    <name type="scientific">Giardia muris</name>
    <dbReference type="NCBI Taxonomy" id="5742"/>
    <lineage>
        <taxon>Eukaryota</taxon>
        <taxon>Metamonada</taxon>
        <taxon>Diplomonadida</taxon>
        <taxon>Hexamitidae</taxon>
        <taxon>Giardiinae</taxon>
        <taxon>Giardia</taxon>
    </lineage>
</organism>
<dbReference type="Gene3D" id="2.20.25.80">
    <property type="entry name" value="WRKY domain"/>
    <property type="match status" value="2"/>
</dbReference>
<dbReference type="PANTHER" id="PTHR31221:SF334">
    <property type="entry name" value="WRKY TRANSCRIPTION FACTOR 57-RELATED"/>
    <property type="match status" value="1"/>
</dbReference>
<evidence type="ECO:0000256" key="4">
    <source>
        <dbReference type="ARBA" id="ARBA00023163"/>
    </source>
</evidence>
<feature type="region of interest" description="Disordered" evidence="6">
    <location>
        <begin position="1"/>
        <end position="26"/>
    </location>
</feature>
<evidence type="ECO:0000256" key="5">
    <source>
        <dbReference type="ARBA" id="ARBA00023242"/>
    </source>
</evidence>
<dbReference type="InterPro" id="IPR044810">
    <property type="entry name" value="WRKY_plant"/>
</dbReference>
<feature type="domain" description="WRKY" evidence="7">
    <location>
        <begin position="215"/>
        <end position="279"/>
    </location>
</feature>
<keyword evidence="3" id="KW-0238">DNA-binding</keyword>
<dbReference type="SMART" id="SM00774">
    <property type="entry name" value="WRKY"/>
    <property type="match status" value="2"/>
</dbReference>